<evidence type="ECO:0000256" key="5">
    <source>
        <dbReference type="ARBA" id="ARBA00022989"/>
    </source>
</evidence>
<evidence type="ECO:0000256" key="3">
    <source>
        <dbReference type="ARBA" id="ARBA00022692"/>
    </source>
</evidence>
<dbReference type="EMBL" id="JAAUHK010000187">
    <property type="protein sequence ID" value="KAF4645625.1"/>
    <property type="molecule type" value="Genomic_DNA"/>
</dbReference>
<evidence type="ECO:0008006" key="10">
    <source>
        <dbReference type="Google" id="ProtNLM"/>
    </source>
</evidence>
<evidence type="ECO:0000256" key="4">
    <source>
        <dbReference type="ARBA" id="ARBA00022824"/>
    </source>
</evidence>
<dbReference type="Pfam" id="PF07019">
    <property type="entry name" value="EMC6"/>
    <property type="match status" value="1"/>
</dbReference>
<dbReference type="GO" id="GO:0097250">
    <property type="term" value="P:mitochondrial respirasome assembly"/>
    <property type="evidence" value="ECO:0007669"/>
    <property type="project" value="InterPro"/>
</dbReference>
<keyword evidence="4" id="KW-0256">Endoplasmic reticulum</keyword>
<dbReference type="AlphaFoldDB" id="A0A7J6KDV5"/>
<proteinExistence type="inferred from homology"/>
<gene>
    <name evidence="8" type="ORF">TGRH88_001110</name>
</gene>
<dbReference type="Proteomes" id="UP000557509">
    <property type="component" value="Unassembled WGS sequence"/>
</dbReference>
<evidence type="ECO:0000313" key="9">
    <source>
        <dbReference type="Proteomes" id="UP000557509"/>
    </source>
</evidence>
<evidence type="ECO:0000256" key="2">
    <source>
        <dbReference type="ARBA" id="ARBA00009436"/>
    </source>
</evidence>
<dbReference type="VEuPathDB" id="ToxoDB:TGME49_222090"/>
<accession>A0A7J6KDV5</accession>
<evidence type="ECO:0000313" key="8">
    <source>
        <dbReference type="EMBL" id="KAF4645625.1"/>
    </source>
</evidence>
<comment type="subcellular location">
    <subcellularLocation>
        <location evidence="1">Endoplasmic reticulum membrane</location>
        <topology evidence="1">Multi-pass membrane protein</topology>
    </subcellularLocation>
</comment>
<dbReference type="PANTHER" id="PTHR12906">
    <property type="entry name" value="PROTEIN C20ORF24 RAB5-INTERACTING PROTEIN"/>
    <property type="match status" value="1"/>
</dbReference>
<sequence>MKDGRHETFFRETRISRMSSDTATRVSKAKESSLSAALSEPSLLSKALHPTAHAEWHKDEALDVFWWLKQFAAVVVGVALGCVGVTGWPGFVVFAVAQYLVANVWAQHAGLVGVCVEPFEIFTENAFVAAGTFVVLWTVIYSSKVSLGLL</sequence>
<keyword evidence="3 7" id="KW-0812">Transmembrane</keyword>
<dbReference type="GO" id="GO:0005739">
    <property type="term" value="C:mitochondrion"/>
    <property type="evidence" value="ECO:0007669"/>
    <property type="project" value="GOC"/>
</dbReference>
<evidence type="ECO:0000256" key="7">
    <source>
        <dbReference type="SAM" id="Phobius"/>
    </source>
</evidence>
<evidence type="ECO:0000256" key="1">
    <source>
        <dbReference type="ARBA" id="ARBA00004477"/>
    </source>
</evidence>
<dbReference type="PANTHER" id="PTHR12906:SF0">
    <property type="entry name" value="GEL COMPLEX SUBUNIT OPTI"/>
    <property type="match status" value="1"/>
</dbReference>
<dbReference type="InterPro" id="IPR010742">
    <property type="entry name" value="RCAF1"/>
</dbReference>
<keyword evidence="9" id="KW-1185">Reference proteome</keyword>
<reference evidence="8 9" key="1">
    <citation type="submission" date="2020-03" db="EMBL/GenBank/DDBJ databases">
        <title>Genome sequence of Toxoplasma gondii RH-88 strain.</title>
        <authorList>
            <person name="Lorenzi H.A."/>
            <person name="Venepally P."/>
            <person name="Rozenberg A."/>
            <person name="Sibley D."/>
        </authorList>
    </citation>
    <scope>NUCLEOTIDE SEQUENCE [LARGE SCALE GENOMIC DNA]</scope>
    <source>
        <strain evidence="8 9">RH-88</strain>
    </source>
</reference>
<comment type="caution">
    <text evidence="8">The sequence shown here is derived from an EMBL/GenBank/DDBJ whole genome shotgun (WGS) entry which is preliminary data.</text>
</comment>
<feature type="transmembrane region" description="Helical" evidence="7">
    <location>
        <begin position="71"/>
        <end position="101"/>
    </location>
</feature>
<evidence type="ECO:0000256" key="6">
    <source>
        <dbReference type="ARBA" id="ARBA00023136"/>
    </source>
</evidence>
<dbReference type="GO" id="GO:0005789">
    <property type="term" value="C:endoplasmic reticulum membrane"/>
    <property type="evidence" value="ECO:0007669"/>
    <property type="project" value="UniProtKB-SubCell"/>
</dbReference>
<organism evidence="8 9">
    <name type="scientific">Toxoplasma gondii</name>
    <dbReference type="NCBI Taxonomy" id="5811"/>
    <lineage>
        <taxon>Eukaryota</taxon>
        <taxon>Sar</taxon>
        <taxon>Alveolata</taxon>
        <taxon>Apicomplexa</taxon>
        <taxon>Conoidasida</taxon>
        <taxon>Coccidia</taxon>
        <taxon>Eucoccidiorida</taxon>
        <taxon>Eimeriorina</taxon>
        <taxon>Sarcocystidae</taxon>
        <taxon>Toxoplasma</taxon>
    </lineage>
</organism>
<protein>
    <recommendedName>
        <fullName evidence="10">Rab5-interacting (Rab5ip) protein</fullName>
    </recommendedName>
</protein>
<feature type="transmembrane region" description="Helical" evidence="7">
    <location>
        <begin position="121"/>
        <end position="141"/>
    </location>
</feature>
<keyword evidence="5 7" id="KW-1133">Transmembrane helix</keyword>
<comment type="similarity">
    <text evidence="2">Belongs to the EMC6 family.</text>
</comment>
<keyword evidence="6 7" id="KW-0472">Membrane</keyword>
<name>A0A7J6KDV5_TOXGO</name>
<dbReference type="InterPro" id="IPR029008">
    <property type="entry name" value="EMC6-like"/>
</dbReference>